<proteinExistence type="predicted"/>
<keyword evidence="3" id="KW-1185">Reference proteome</keyword>
<sequence>MTADLATHGVCLALPTNRPCAPAIADVGAEAAWAAREFGVQVHLLILDSADAATREEHAKAVADLPAAPGVLVHHLDEEQQRAFLRTVIDRAHADAPATAADRLLDLLLPDAVSYGACTNRAFLLAAALGCSSLHRRDSDSTYQLLDGEPVFPIHHELRSIGRRAADAASGVTHHALDPAHAQKPVALVGSSFIGELSVDLGEIRALDPAVYEEVVGLWAPTGHTAEQRRELVADSFVGAGTNPFTHDRAVLDLPDIWRIDMCNIALDREVYERVPLPPATDTIGSDYFLHHLVLNAALPGVTHNRDIVNHYTSERRSDAGFPAYQLRFTKFLLSMLYLHPVYAALEAAGGALLDEDHHLRPELVAGFARAAAGTDRAENRRRLDVLDRAYRRLGGRYTEFADRLLPLRERLLDEAQADIEAFALLVDAWGPLVRAARTTAPPTAAPAASRSERPARPAVGRPDHA</sequence>
<evidence type="ECO:0000313" key="2">
    <source>
        <dbReference type="EMBL" id="MFC5663162.1"/>
    </source>
</evidence>
<name>A0ABW0WXZ8_9ACTN</name>
<evidence type="ECO:0000313" key="3">
    <source>
        <dbReference type="Proteomes" id="UP001595975"/>
    </source>
</evidence>
<feature type="region of interest" description="Disordered" evidence="1">
    <location>
        <begin position="439"/>
        <end position="466"/>
    </location>
</feature>
<dbReference type="Proteomes" id="UP001595975">
    <property type="component" value="Unassembled WGS sequence"/>
</dbReference>
<dbReference type="Pfam" id="PF19787">
    <property type="entry name" value="DUF6271"/>
    <property type="match status" value="1"/>
</dbReference>
<feature type="compositionally biased region" description="Basic and acidic residues" evidence="1">
    <location>
        <begin position="451"/>
        <end position="466"/>
    </location>
</feature>
<accession>A0ABW0WXZ8</accession>
<dbReference type="RefSeq" id="WP_380224812.1">
    <property type="nucleotide sequence ID" value="NZ_JBHSOF010000008.1"/>
</dbReference>
<evidence type="ECO:0000256" key="1">
    <source>
        <dbReference type="SAM" id="MobiDB-lite"/>
    </source>
</evidence>
<gene>
    <name evidence="2" type="ORF">ACFP3U_09220</name>
</gene>
<organism evidence="2 3">
    <name type="scientific">Kitasatospora misakiensis</name>
    <dbReference type="NCBI Taxonomy" id="67330"/>
    <lineage>
        <taxon>Bacteria</taxon>
        <taxon>Bacillati</taxon>
        <taxon>Actinomycetota</taxon>
        <taxon>Actinomycetes</taxon>
        <taxon>Kitasatosporales</taxon>
        <taxon>Streptomycetaceae</taxon>
        <taxon>Kitasatospora</taxon>
    </lineage>
</organism>
<feature type="compositionally biased region" description="Low complexity" evidence="1">
    <location>
        <begin position="439"/>
        <end position="450"/>
    </location>
</feature>
<comment type="caution">
    <text evidence="2">The sequence shown here is derived from an EMBL/GenBank/DDBJ whole genome shotgun (WGS) entry which is preliminary data.</text>
</comment>
<reference evidence="3" key="1">
    <citation type="journal article" date="2019" name="Int. J. Syst. Evol. Microbiol.">
        <title>The Global Catalogue of Microorganisms (GCM) 10K type strain sequencing project: providing services to taxonomists for standard genome sequencing and annotation.</title>
        <authorList>
            <consortium name="The Broad Institute Genomics Platform"/>
            <consortium name="The Broad Institute Genome Sequencing Center for Infectious Disease"/>
            <person name="Wu L."/>
            <person name="Ma J."/>
        </authorList>
    </citation>
    <scope>NUCLEOTIDE SEQUENCE [LARGE SCALE GENOMIC DNA]</scope>
    <source>
        <strain evidence="3">CGMCC 4.1437</strain>
    </source>
</reference>
<dbReference type="EMBL" id="JBHSOF010000008">
    <property type="protein sequence ID" value="MFC5663162.1"/>
    <property type="molecule type" value="Genomic_DNA"/>
</dbReference>
<protein>
    <submittedName>
        <fullName evidence="2">DUF6271 family protein</fullName>
    </submittedName>
</protein>
<dbReference type="InterPro" id="IPR046238">
    <property type="entry name" value="DUF6271"/>
</dbReference>